<dbReference type="NCBIfam" id="NF007154">
    <property type="entry name" value="PRK09589.1"/>
    <property type="match status" value="1"/>
</dbReference>
<dbReference type="Gene3D" id="3.20.20.80">
    <property type="entry name" value="Glycosidases"/>
    <property type="match status" value="1"/>
</dbReference>
<dbReference type="GO" id="GO:0008422">
    <property type="term" value="F:beta-glucosidase activity"/>
    <property type="evidence" value="ECO:0007669"/>
    <property type="project" value="TreeGrafter"/>
</dbReference>
<proteinExistence type="inferred from homology"/>
<feature type="active site" description="Nucleophile" evidence="4">
    <location>
        <position position="374"/>
    </location>
</feature>
<keyword evidence="2 6" id="KW-0378">Hydrolase</keyword>
<dbReference type="PRINTS" id="PR00131">
    <property type="entry name" value="GLHYDRLASE1"/>
</dbReference>
<dbReference type="Proteomes" id="UP000051576">
    <property type="component" value="Unassembled WGS sequence"/>
</dbReference>
<evidence type="ECO:0000256" key="1">
    <source>
        <dbReference type="ARBA" id="ARBA00010838"/>
    </source>
</evidence>
<comment type="similarity">
    <text evidence="1 5">Belongs to the glycosyl hydrolase 1 family.</text>
</comment>
<evidence type="ECO:0000256" key="4">
    <source>
        <dbReference type="PROSITE-ProRule" id="PRU10055"/>
    </source>
</evidence>
<dbReference type="PROSITE" id="PS00653">
    <property type="entry name" value="GLYCOSYL_HYDROL_F1_2"/>
    <property type="match status" value="1"/>
</dbReference>
<dbReference type="GO" id="GO:0005829">
    <property type="term" value="C:cytosol"/>
    <property type="evidence" value="ECO:0007669"/>
    <property type="project" value="TreeGrafter"/>
</dbReference>
<protein>
    <submittedName>
        <fullName evidence="7">Phospho-beta-glucosidase</fullName>
    </submittedName>
</protein>
<dbReference type="GO" id="GO:0016052">
    <property type="term" value="P:carbohydrate catabolic process"/>
    <property type="evidence" value="ECO:0007669"/>
    <property type="project" value="TreeGrafter"/>
</dbReference>
<keyword evidence="8" id="KW-1185">Reference proteome</keyword>
<dbReference type="InterPro" id="IPR033132">
    <property type="entry name" value="GH_1_N_CS"/>
</dbReference>
<dbReference type="AlphaFoldDB" id="A0A0R2C8K8"/>
<gene>
    <name evidence="7" type="ORF">FD21_GL001704</name>
</gene>
<dbReference type="PROSITE" id="PS00572">
    <property type="entry name" value="GLYCOSYL_HYDROL_F1_1"/>
    <property type="match status" value="1"/>
</dbReference>
<evidence type="ECO:0000256" key="3">
    <source>
        <dbReference type="ARBA" id="ARBA00023295"/>
    </source>
</evidence>
<keyword evidence="3 6" id="KW-0326">Glycosidase</keyword>
<accession>A0A0R2C8K8</accession>
<dbReference type="PANTHER" id="PTHR10353">
    <property type="entry name" value="GLYCOSYL HYDROLASE"/>
    <property type="match status" value="1"/>
</dbReference>
<dbReference type="eggNOG" id="COG2723">
    <property type="taxonomic scope" value="Bacteria"/>
</dbReference>
<dbReference type="SUPFAM" id="SSF51445">
    <property type="entry name" value="(Trans)glycosidases"/>
    <property type="match status" value="1"/>
</dbReference>
<evidence type="ECO:0000256" key="6">
    <source>
        <dbReference type="RuleBase" id="RU004468"/>
    </source>
</evidence>
<comment type="caution">
    <text evidence="7">The sequence shown here is derived from an EMBL/GenBank/DDBJ whole genome shotgun (WGS) entry which is preliminary data.</text>
</comment>
<dbReference type="InterPro" id="IPR018120">
    <property type="entry name" value="Glyco_hydro_1_AS"/>
</dbReference>
<dbReference type="PATRIC" id="fig|1133569.4.peg.1849"/>
<organism evidence="7 8">
    <name type="scientific">Liquorilactobacillus vini DSM 20605</name>
    <dbReference type="NCBI Taxonomy" id="1133569"/>
    <lineage>
        <taxon>Bacteria</taxon>
        <taxon>Bacillati</taxon>
        <taxon>Bacillota</taxon>
        <taxon>Bacilli</taxon>
        <taxon>Lactobacillales</taxon>
        <taxon>Lactobacillaceae</taxon>
        <taxon>Liquorilactobacillus</taxon>
    </lineage>
</organism>
<dbReference type="EMBL" id="AYYX01000057">
    <property type="protein sequence ID" value="KRM86276.1"/>
    <property type="molecule type" value="Genomic_DNA"/>
</dbReference>
<evidence type="ECO:0000256" key="2">
    <source>
        <dbReference type="ARBA" id="ARBA00022801"/>
    </source>
</evidence>
<dbReference type="STRING" id="1133569.FD21_GL001704"/>
<dbReference type="FunFam" id="3.20.20.80:FF:000004">
    <property type="entry name" value="Beta-glucosidase 6-phospho-beta-glucosidase"/>
    <property type="match status" value="1"/>
</dbReference>
<reference evidence="7 8" key="1">
    <citation type="journal article" date="2015" name="Genome Announc.">
        <title>Expanding the biotechnology potential of lactobacilli through comparative genomics of 213 strains and associated genera.</title>
        <authorList>
            <person name="Sun Z."/>
            <person name="Harris H.M."/>
            <person name="McCann A."/>
            <person name="Guo C."/>
            <person name="Argimon S."/>
            <person name="Zhang W."/>
            <person name="Yang X."/>
            <person name="Jeffery I.B."/>
            <person name="Cooney J.C."/>
            <person name="Kagawa T.F."/>
            <person name="Liu W."/>
            <person name="Song Y."/>
            <person name="Salvetti E."/>
            <person name="Wrobel A."/>
            <person name="Rasinkangas P."/>
            <person name="Parkhill J."/>
            <person name="Rea M.C."/>
            <person name="O'Sullivan O."/>
            <person name="Ritari J."/>
            <person name="Douillard F.P."/>
            <person name="Paul Ross R."/>
            <person name="Yang R."/>
            <person name="Briner A.E."/>
            <person name="Felis G.E."/>
            <person name="de Vos W.M."/>
            <person name="Barrangou R."/>
            <person name="Klaenhammer T.R."/>
            <person name="Caufield P.W."/>
            <person name="Cui Y."/>
            <person name="Zhang H."/>
            <person name="O'Toole P.W."/>
        </authorList>
    </citation>
    <scope>NUCLEOTIDE SEQUENCE [LARGE SCALE GENOMIC DNA]</scope>
    <source>
        <strain evidence="7 8">DSM 20605</strain>
    </source>
</reference>
<evidence type="ECO:0000256" key="5">
    <source>
        <dbReference type="RuleBase" id="RU003690"/>
    </source>
</evidence>
<sequence length="476" mass="54692">MKRFPENFLWGGAVAAHQLEGAWDEAGKGPSVADVMTAGSAKQQRQITAGVITGQNYPNHQAIDFYHHYPSDLKLMAEMGFKCFRTSIAWSRIFPQGDETQPNEAGLKFYDDLFAECLKNGIEPIVTLSHFEIPYNLVVKYGGWRNRKMIDFFVKFADVCFQRYRKQVKYWMTFNEINNQTGYHNEFCLYTNSGIQVKPGENAEQLMYQAAHYELVASAIVVAHGHEINPAYQIGCMLAMEPLYPLNSQPQNIMMAEKAMQKRYWFTDVHVNGEYPSFMEAFLQNKHYRTDITVADRYDLKQGTVDYIGFSYYMSKTVKASEDNPAYEYDDFSSDVQNPFLPASEWGWTIDPEGLRYGANWFNDRYHLPLFVVENGLGARDEIAADGKIHDSYRIDYLQAHLVQLKKAIVEDGIKIIGYTPWSAIDIVSAGTGQMEKRYGFIYVDKDDQGKGTLKRIPKDSFYWYQRIIATNGENL</sequence>
<evidence type="ECO:0000313" key="8">
    <source>
        <dbReference type="Proteomes" id="UP000051576"/>
    </source>
</evidence>
<name>A0A0R2C8K8_9LACO</name>
<dbReference type="InterPro" id="IPR017853">
    <property type="entry name" value="GH"/>
</dbReference>
<dbReference type="InterPro" id="IPR001360">
    <property type="entry name" value="Glyco_hydro_1"/>
</dbReference>
<dbReference type="RefSeq" id="WP_010581565.1">
    <property type="nucleotide sequence ID" value="NZ_AHYZ01000216.1"/>
</dbReference>
<dbReference type="PANTHER" id="PTHR10353:SF85">
    <property type="entry name" value="ARYL-PHOSPHO-BETA-D-GLUCOSIDASE BGLA"/>
    <property type="match status" value="1"/>
</dbReference>
<dbReference type="OrthoDB" id="1688691at2"/>
<dbReference type="Pfam" id="PF00232">
    <property type="entry name" value="Glyco_hydro_1"/>
    <property type="match status" value="1"/>
</dbReference>
<evidence type="ECO:0000313" key="7">
    <source>
        <dbReference type="EMBL" id="KRM86276.1"/>
    </source>
</evidence>